<feature type="compositionally biased region" description="Basic and acidic residues" evidence="1">
    <location>
        <begin position="60"/>
        <end position="74"/>
    </location>
</feature>
<proteinExistence type="predicted"/>
<gene>
    <name evidence="2" type="ORF">NDU88_000762</name>
</gene>
<dbReference type="AlphaFoldDB" id="A0AAV7KR37"/>
<sequence>MPVRIEKHTDILKTENQEEKGNAKKEEQEWHDEEGGKKQRTHKAKDPLAEGTAAVHRRGARIEGEDRDETGRNTEARHVPCGTWLFRVHDCLCDRIPSLLRRAESEMSPRSHNGYLAHFTSL</sequence>
<reference evidence="2" key="1">
    <citation type="journal article" date="2022" name="bioRxiv">
        <title>Sequencing and chromosome-scale assembly of the giantPleurodeles waltlgenome.</title>
        <authorList>
            <person name="Brown T."/>
            <person name="Elewa A."/>
            <person name="Iarovenko S."/>
            <person name="Subramanian E."/>
            <person name="Araus A.J."/>
            <person name="Petzold A."/>
            <person name="Susuki M."/>
            <person name="Suzuki K.-i.T."/>
            <person name="Hayashi T."/>
            <person name="Toyoda A."/>
            <person name="Oliveira C."/>
            <person name="Osipova E."/>
            <person name="Leigh N.D."/>
            <person name="Simon A."/>
            <person name="Yun M.H."/>
        </authorList>
    </citation>
    <scope>NUCLEOTIDE SEQUENCE</scope>
    <source>
        <strain evidence="2">20211129_DDA</strain>
        <tissue evidence="2">Liver</tissue>
    </source>
</reference>
<comment type="caution">
    <text evidence="2">The sequence shown here is derived from an EMBL/GenBank/DDBJ whole genome shotgun (WGS) entry which is preliminary data.</text>
</comment>
<evidence type="ECO:0000313" key="2">
    <source>
        <dbReference type="EMBL" id="KAJ1080567.1"/>
    </source>
</evidence>
<accession>A0AAV7KR37</accession>
<feature type="compositionally biased region" description="Basic and acidic residues" evidence="1">
    <location>
        <begin position="1"/>
        <end position="37"/>
    </location>
</feature>
<name>A0AAV7KR37_PLEWA</name>
<dbReference type="Proteomes" id="UP001066276">
    <property type="component" value="Chromosome 12"/>
</dbReference>
<evidence type="ECO:0000256" key="1">
    <source>
        <dbReference type="SAM" id="MobiDB-lite"/>
    </source>
</evidence>
<keyword evidence="3" id="KW-1185">Reference proteome</keyword>
<protein>
    <submittedName>
        <fullName evidence="2">Uncharacterized protein</fullName>
    </submittedName>
</protein>
<evidence type="ECO:0000313" key="3">
    <source>
        <dbReference type="Proteomes" id="UP001066276"/>
    </source>
</evidence>
<feature type="region of interest" description="Disordered" evidence="1">
    <location>
        <begin position="1"/>
        <end position="74"/>
    </location>
</feature>
<organism evidence="2 3">
    <name type="scientific">Pleurodeles waltl</name>
    <name type="common">Iberian ribbed newt</name>
    <dbReference type="NCBI Taxonomy" id="8319"/>
    <lineage>
        <taxon>Eukaryota</taxon>
        <taxon>Metazoa</taxon>
        <taxon>Chordata</taxon>
        <taxon>Craniata</taxon>
        <taxon>Vertebrata</taxon>
        <taxon>Euteleostomi</taxon>
        <taxon>Amphibia</taxon>
        <taxon>Batrachia</taxon>
        <taxon>Caudata</taxon>
        <taxon>Salamandroidea</taxon>
        <taxon>Salamandridae</taxon>
        <taxon>Pleurodelinae</taxon>
        <taxon>Pleurodeles</taxon>
    </lineage>
</organism>
<dbReference type="EMBL" id="JANPWB010000016">
    <property type="protein sequence ID" value="KAJ1080567.1"/>
    <property type="molecule type" value="Genomic_DNA"/>
</dbReference>